<keyword evidence="7" id="KW-1185">Reference proteome</keyword>
<dbReference type="GO" id="GO:0005576">
    <property type="term" value="C:extracellular region"/>
    <property type="evidence" value="ECO:0007669"/>
    <property type="project" value="InterPro"/>
</dbReference>
<evidence type="ECO:0000256" key="1">
    <source>
        <dbReference type="ARBA" id="ARBA00007664"/>
    </source>
</evidence>
<comment type="similarity">
    <text evidence="1">Belongs to the peptidase S1 family.</text>
</comment>
<dbReference type="SUPFAM" id="SSF51055">
    <property type="entry name" value="Carbohydrate binding domain"/>
    <property type="match status" value="1"/>
</dbReference>
<dbReference type="Gene3D" id="2.10.10.20">
    <property type="entry name" value="Carbohydrate-binding module superfamily 5/12"/>
    <property type="match status" value="1"/>
</dbReference>
<dbReference type="InterPro" id="IPR036573">
    <property type="entry name" value="CBM_sf_5/12"/>
</dbReference>
<dbReference type="InterPro" id="IPR003610">
    <property type="entry name" value="CBM5/12"/>
</dbReference>
<dbReference type="PANTHER" id="PTHR24276">
    <property type="entry name" value="POLYSERASE-RELATED"/>
    <property type="match status" value="1"/>
</dbReference>
<dbReference type="PROSITE" id="PS50240">
    <property type="entry name" value="TRYPSIN_DOM"/>
    <property type="match status" value="1"/>
</dbReference>
<evidence type="ECO:0000313" key="6">
    <source>
        <dbReference type="EMBL" id="TQJ04494.1"/>
    </source>
</evidence>
<feature type="signal peptide" evidence="4">
    <location>
        <begin position="1"/>
        <end position="29"/>
    </location>
</feature>
<sequence>MRLRKIGLGAGVLLASAGLMLSTAQSATAAPESTPDTAPVAASAEGGGDVSPYIVGGRRASQTYDFMASLQSSGRHFCGGSLIRSDWVVTAKHCIQGQSPGGFQVRVGSTRYDSGGTLVGTSRVVPGSGDIALVQLSQSVGQTPIDIADAGTSAGTETRLIGFGQTCATRGGCGASRDLMEIDVSVQASGCTANFDPNTELCLGGVPRAGACYGDSGGPSVVQEGGEWRLTGATSRAGRGQPTCGQAPAIYMKVPAYRSWINGVVGDDDDDDNPPPEGCEGVPAWQAGDSYRIGDVVAHNGHRWEAIWYPGGAEPGDPTSWAVWEDLGPC</sequence>
<dbReference type="SMART" id="SM00495">
    <property type="entry name" value="ChtBD3"/>
    <property type="match status" value="1"/>
</dbReference>
<dbReference type="Pfam" id="PF02839">
    <property type="entry name" value="CBM_5_12"/>
    <property type="match status" value="1"/>
</dbReference>
<accession>A0A542DNE0</accession>
<evidence type="ECO:0000259" key="5">
    <source>
        <dbReference type="PROSITE" id="PS50240"/>
    </source>
</evidence>
<keyword evidence="4" id="KW-0732">Signal</keyword>
<dbReference type="AlphaFoldDB" id="A0A542DNE0"/>
<evidence type="ECO:0000313" key="7">
    <source>
        <dbReference type="Proteomes" id="UP000320876"/>
    </source>
</evidence>
<keyword evidence="2" id="KW-0378">Hydrolase</keyword>
<comment type="caution">
    <text evidence="6">The sequence shown here is derived from an EMBL/GenBank/DDBJ whole genome shotgun (WGS) entry which is preliminary data.</text>
</comment>
<dbReference type="InterPro" id="IPR009003">
    <property type="entry name" value="Peptidase_S1_PA"/>
</dbReference>
<dbReference type="GO" id="GO:0005975">
    <property type="term" value="P:carbohydrate metabolic process"/>
    <property type="evidence" value="ECO:0007669"/>
    <property type="project" value="InterPro"/>
</dbReference>
<dbReference type="GO" id="GO:0004252">
    <property type="term" value="F:serine-type endopeptidase activity"/>
    <property type="evidence" value="ECO:0007669"/>
    <property type="project" value="InterPro"/>
</dbReference>
<dbReference type="GO" id="GO:0004553">
    <property type="term" value="F:hydrolase activity, hydrolyzing O-glycosyl compounds"/>
    <property type="evidence" value="ECO:0007669"/>
    <property type="project" value="InterPro"/>
</dbReference>
<dbReference type="GO" id="GO:0006508">
    <property type="term" value="P:proteolysis"/>
    <property type="evidence" value="ECO:0007669"/>
    <property type="project" value="InterPro"/>
</dbReference>
<dbReference type="SUPFAM" id="SSF50494">
    <property type="entry name" value="Trypsin-like serine proteases"/>
    <property type="match status" value="1"/>
</dbReference>
<keyword evidence="3" id="KW-1015">Disulfide bond</keyword>
<evidence type="ECO:0000256" key="2">
    <source>
        <dbReference type="ARBA" id="ARBA00022801"/>
    </source>
</evidence>
<dbReference type="CDD" id="cd00190">
    <property type="entry name" value="Tryp_SPc"/>
    <property type="match status" value="1"/>
</dbReference>
<dbReference type="RefSeq" id="WP_142000165.1">
    <property type="nucleotide sequence ID" value="NZ_VFML01000001.1"/>
</dbReference>
<dbReference type="InterPro" id="IPR050430">
    <property type="entry name" value="Peptidase_S1"/>
</dbReference>
<gene>
    <name evidence="6" type="ORF">FB471_4291</name>
</gene>
<dbReference type="OrthoDB" id="3657335at2"/>
<feature type="domain" description="Peptidase S1" evidence="5">
    <location>
        <begin position="54"/>
        <end position="266"/>
    </location>
</feature>
<feature type="chain" id="PRO_5021980605" evidence="4">
    <location>
        <begin position="30"/>
        <end position="330"/>
    </location>
</feature>
<dbReference type="InterPro" id="IPR001314">
    <property type="entry name" value="Peptidase_S1A"/>
</dbReference>
<dbReference type="Gene3D" id="2.40.10.10">
    <property type="entry name" value="Trypsin-like serine proteases"/>
    <property type="match status" value="1"/>
</dbReference>
<dbReference type="PRINTS" id="PR00722">
    <property type="entry name" value="CHYMOTRYPSIN"/>
</dbReference>
<dbReference type="Proteomes" id="UP000320876">
    <property type="component" value="Unassembled WGS sequence"/>
</dbReference>
<dbReference type="Pfam" id="PF00089">
    <property type="entry name" value="Trypsin"/>
    <property type="match status" value="1"/>
</dbReference>
<dbReference type="CDD" id="cd12215">
    <property type="entry name" value="ChiC_BD"/>
    <property type="match status" value="1"/>
</dbReference>
<dbReference type="EMBL" id="VFML01000001">
    <property type="protein sequence ID" value="TQJ04494.1"/>
    <property type="molecule type" value="Genomic_DNA"/>
</dbReference>
<dbReference type="InterPro" id="IPR043504">
    <property type="entry name" value="Peptidase_S1_PA_chymotrypsin"/>
</dbReference>
<dbReference type="SMART" id="SM00020">
    <property type="entry name" value="Tryp_SPc"/>
    <property type="match status" value="1"/>
</dbReference>
<name>A0A542DNE0_AMYCI</name>
<protein>
    <submittedName>
        <fullName evidence="6">Carbohydrate binding protein</fullName>
    </submittedName>
</protein>
<dbReference type="GO" id="GO:0030246">
    <property type="term" value="F:carbohydrate binding"/>
    <property type="evidence" value="ECO:0007669"/>
    <property type="project" value="InterPro"/>
</dbReference>
<reference evidence="6 7" key="1">
    <citation type="submission" date="2019-06" db="EMBL/GenBank/DDBJ databases">
        <title>Sequencing the genomes of 1000 actinobacteria strains.</title>
        <authorList>
            <person name="Klenk H.-P."/>
        </authorList>
    </citation>
    <scope>NUCLEOTIDE SEQUENCE [LARGE SCALE GENOMIC DNA]</scope>
    <source>
        <strain evidence="6 7">DSM 45679</strain>
    </source>
</reference>
<dbReference type="PANTHER" id="PTHR24276:SF98">
    <property type="entry name" value="FI18310P1-RELATED"/>
    <property type="match status" value="1"/>
</dbReference>
<dbReference type="InterPro" id="IPR001254">
    <property type="entry name" value="Trypsin_dom"/>
</dbReference>
<organism evidence="6 7">
    <name type="scientific">Amycolatopsis cihanbeyliensis</name>
    <dbReference type="NCBI Taxonomy" id="1128664"/>
    <lineage>
        <taxon>Bacteria</taxon>
        <taxon>Bacillati</taxon>
        <taxon>Actinomycetota</taxon>
        <taxon>Actinomycetes</taxon>
        <taxon>Pseudonocardiales</taxon>
        <taxon>Pseudonocardiaceae</taxon>
        <taxon>Amycolatopsis</taxon>
    </lineage>
</organism>
<evidence type="ECO:0000256" key="4">
    <source>
        <dbReference type="SAM" id="SignalP"/>
    </source>
</evidence>
<evidence type="ECO:0000256" key="3">
    <source>
        <dbReference type="ARBA" id="ARBA00023157"/>
    </source>
</evidence>
<proteinExistence type="inferred from homology"/>